<sequence>MAERRERTSGRGQWAVGIGLMAFLREIGFLDYLERLRPSRRERFMVRASLILLTYMIKTLPGIEHLHAMPALLSSDPTIMKLLGFSARWLEEGLCRRSEEKRGEGKEPPKPFSAQMVANFPADLILREAAAFFNQAIQ</sequence>
<accession>A0A0K2SMT4</accession>
<gene>
    <name evidence="1" type="ORF">LIP_2288</name>
</gene>
<dbReference type="KEGG" id="lpil:LIP_2288"/>
<dbReference type="STRING" id="1555112.LIP_2288"/>
<dbReference type="EMBL" id="AP014924">
    <property type="protein sequence ID" value="BAS28129.1"/>
    <property type="molecule type" value="Genomic_DNA"/>
</dbReference>
<keyword evidence="2" id="KW-1185">Reference proteome</keyword>
<reference evidence="2" key="2">
    <citation type="journal article" date="2016" name="Int. J. Syst. Evol. Microbiol.">
        <title>Complete genome sequence and cell structure of Limnochorda pilosa, a Gram-negative spore-former within the phylum Firmicutes.</title>
        <authorList>
            <person name="Watanabe M."/>
            <person name="Kojima H."/>
            <person name="Fukui M."/>
        </authorList>
    </citation>
    <scope>NUCLEOTIDE SEQUENCE [LARGE SCALE GENOMIC DNA]</scope>
    <source>
        <strain evidence="2">HC45</strain>
    </source>
</reference>
<evidence type="ECO:0000313" key="1">
    <source>
        <dbReference type="EMBL" id="BAS28129.1"/>
    </source>
</evidence>
<dbReference type="AlphaFoldDB" id="A0A0K2SMT4"/>
<evidence type="ECO:0000313" key="2">
    <source>
        <dbReference type="Proteomes" id="UP000065807"/>
    </source>
</evidence>
<protein>
    <submittedName>
        <fullName evidence="1">Uncharacterized protein</fullName>
    </submittedName>
</protein>
<dbReference type="Proteomes" id="UP000065807">
    <property type="component" value="Chromosome"/>
</dbReference>
<proteinExistence type="predicted"/>
<reference evidence="2" key="1">
    <citation type="submission" date="2015-07" db="EMBL/GenBank/DDBJ databases">
        <title>Complete genome sequence and phylogenetic analysis of Limnochorda pilosa.</title>
        <authorList>
            <person name="Watanabe M."/>
            <person name="Kojima H."/>
            <person name="Fukui M."/>
        </authorList>
    </citation>
    <scope>NUCLEOTIDE SEQUENCE [LARGE SCALE GENOMIC DNA]</scope>
    <source>
        <strain evidence="2">HC45</strain>
    </source>
</reference>
<organism evidence="1 2">
    <name type="scientific">Limnochorda pilosa</name>
    <dbReference type="NCBI Taxonomy" id="1555112"/>
    <lineage>
        <taxon>Bacteria</taxon>
        <taxon>Bacillati</taxon>
        <taxon>Bacillota</taxon>
        <taxon>Limnochordia</taxon>
        <taxon>Limnochordales</taxon>
        <taxon>Limnochordaceae</taxon>
        <taxon>Limnochorda</taxon>
    </lineage>
</organism>
<name>A0A0K2SMT4_LIMPI</name>